<dbReference type="Proteomes" id="UP000018624">
    <property type="component" value="Segment"/>
</dbReference>
<name>V5Q8V7_9CAUD</name>
<dbReference type="InterPro" id="IPR023347">
    <property type="entry name" value="Lysozyme_dom_sf"/>
</dbReference>
<gene>
    <name evidence="3" type="ORF">Salvo_36</name>
</gene>
<evidence type="ECO:0000256" key="1">
    <source>
        <dbReference type="ARBA" id="ARBA00022529"/>
    </source>
</evidence>
<organism evidence="3 4">
    <name type="scientific">Xylella phage Salvo</name>
    <dbReference type="NCBI Taxonomy" id="1415147"/>
    <lineage>
        <taxon>Viruses</taxon>
        <taxon>Duplodnaviria</taxon>
        <taxon>Heunggongvirae</taxon>
        <taxon>Uroviricota</taxon>
        <taxon>Caudoviricetes</taxon>
        <taxon>Casjensviridae</taxon>
        <taxon>Salvovirus</taxon>
        <taxon>Salvovirus salvo</taxon>
    </lineage>
</organism>
<proteinExistence type="predicted"/>
<dbReference type="GO" id="GO:0031640">
    <property type="term" value="P:killing of cells of another organism"/>
    <property type="evidence" value="ECO:0007669"/>
    <property type="project" value="UniProtKB-KW"/>
</dbReference>
<protein>
    <submittedName>
        <fullName evidence="3">Endolysin</fullName>
    </submittedName>
</protein>
<dbReference type="GO" id="GO:0003796">
    <property type="term" value="F:lysozyme activity"/>
    <property type="evidence" value="ECO:0007669"/>
    <property type="project" value="InterPro"/>
</dbReference>
<evidence type="ECO:0000313" key="4">
    <source>
        <dbReference type="Proteomes" id="UP000018624"/>
    </source>
</evidence>
<accession>V5Q8V7</accession>
<keyword evidence="4" id="KW-1185">Reference proteome</keyword>
<dbReference type="EMBL" id="KF626668">
    <property type="protein sequence ID" value="AHB12236.1"/>
    <property type="molecule type" value="Genomic_DNA"/>
</dbReference>
<dbReference type="PROSITE" id="PS51257">
    <property type="entry name" value="PROKAR_LIPOPROTEIN"/>
    <property type="match status" value="1"/>
</dbReference>
<reference evidence="3 4" key="1">
    <citation type="journal article" date="2014" name="J. Bacteriol.">
        <title>Characterization of novel virulent broad-host-range phages of Xylella fastidiosa and Xanthomonas.</title>
        <authorList>
            <person name="Ahern S.J."/>
            <person name="Das M."/>
            <person name="Bhowmick T.S."/>
            <person name="Young R."/>
            <person name="Gonzalez C.F."/>
        </authorList>
    </citation>
    <scope>NUCLEOTIDE SEQUENCE [LARGE SCALE GENOMIC DNA]</scope>
</reference>
<dbReference type="Gene3D" id="1.10.530.40">
    <property type="match status" value="1"/>
</dbReference>
<sequence length="291" mass="31531">MSARVVVLAAALLLGACARPAAVPPVDQTVLPPAVESLPAATPEPVAEQVVSAQPLPRAEQAVSETVTEPLLAAQAALADLTPLLPPPPARDAACRRAAAALTLRWEVTSPAFYRKRLELPIWPGGASGVTWGIGYDGGHQPRAVIVDDWHDHGQVDRLGQTAGIVGQPAKVALPRFRDIPTGFDHASRVFEERSLVEYERRTERAFRNGFTELRPNACGALISLVYNRGAAMTGDSRREMRNIRDNCVPKQDYACIASEIRSMKRLWRGTVNENGLSARREAEAILVETP</sequence>
<evidence type="ECO:0000256" key="2">
    <source>
        <dbReference type="ARBA" id="ARBA00022638"/>
    </source>
</evidence>
<dbReference type="GO" id="GO:0042742">
    <property type="term" value="P:defense response to bacterium"/>
    <property type="evidence" value="ECO:0007669"/>
    <property type="project" value="UniProtKB-KW"/>
</dbReference>
<keyword evidence="1" id="KW-0929">Antimicrobial</keyword>
<keyword evidence="2" id="KW-0081">Bacteriolytic enzyme</keyword>
<evidence type="ECO:0000313" key="3">
    <source>
        <dbReference type="EMBL" id="AHB12236.1"/>
    </source>
</evidence>